<dbReference type="SUPFAM" id="SSF103473">
    <property type="entry name" value="MFS general substrate transporter"/>
    <property type="match status" value="1"/>
</dbReference>
<gene>
    <name evidence="9" type="ORF">PPL_06577</name>
</gene>
<dbReference type="EMBL" id="ADBJ01000031">
    <property type="protein sequence ID" value="EFA79758.1"/>
    <property type="molecule type" value="Genomic_DNA"/>
</dbReference>
<dbReference type="AlphaFoldDB" id="D3BF44"/>
<evidence type="ECO:0000256" key="8">
    <source>
        <dbReference type="SAM" id="Phobius"/>
    </source>
</evidence>
<dbReference type="GeneID" id="31362059"/>
<comment type="caution">
    <text evidence="9">The sequence shown here is derived from an EMBL/GenBank/DDBJ whole genome shotgun (WGS) entry which is preliminary data.</text>
</comment>
<proteinExistence type="predicted"/>
<feature type="transmembrane region" description="Helical" evidence="8">
    <location>
        <begin position="324"/>
        <end position="347"/>
    </location>
</feature>
<keyword evidence="4 8" id="KW-0472">Membrane</keyword>
<feature type="transmembrane region" description="Helical" evidence="8">
    <location>
        <begin position="383"/>
        <end position="404"/>
    </location>
</feature>
<dbReference type="RefSeq" id="XP_020431879.1">
    <property type="nucleotide sequence ID" value="XM_020577431.1"/>
</dbReference>
<reference evidence="9 10" key="1">
    <citation type="journal article" date="2011" name="Genome Res.">
        <title>Phylogeny-wide analysis of social amoeba genomes highlights ancient origins for complex intercellular communication.</title>
        <authorList>
            <person name="Heidel A.J."/>
            <person name="Lawal H.M."/>
            <person name="Felder M."/>
            <person name="Schilde C."/>
            <person name="Helps N.R."/>
            <person name="Tunggal B."/>
            <person name="Rivero F."/>
            <person name="John U."/>
            <person name="Schleicher M."/>
            <person name="Eichinger L."/>
            <person name="Platzer M."/>
            <person name="Noegel A.A."/>
            <person name="Schaap P."/>
            <person name="Gloeckner G."/>
        </authorList>
    </citation>
    <scope>NUCLEOTIDE SEQUENCE [LARGE SCALE GENOMIC DNA]</scope>
    <source>
        <strain evidence="10">ATCC 26659 / Pp 5 / PN500</strain>
    </source>
</reference>
<keyword evidence="5" id="KW-0325">Glycoprotein</keyword>
<dbReference type="STRING" id="670386.D3BF44"/>
<dbReference type="InParanoid" id="D3BF44"/>
<accession>D3BF44</accession>
<organism evidence="9 10">
    <name type="scientific">Heterostelium pallidum (strain ATCC 26659 / Pp 5 / PN500)</name>
    <name type="common">Cellular slime mold</name>
    <name type="synonym">Polysphondylium pallidum</name>
    <dbReference type="NCBI Taxonomy" id="670386"/>
    <lineage>
        <taxon>Eukaryota</taxon>
        <taxon>Amoebozoa</taxon>
        <taxon>Evosea</taxon>
        <taxon>Eumycetozoa</taxon>
        <taxon>Dictyostelia</taxon>
        <taxon>Acytosteliales</taxon>
        <taxon>Acytosteliaceae</taxon>
        <taxon>Heterostelium</taxon>
    </lineage>
</organism>
<feature type="transmembrane region" description="Helical" evidence="8">
    <location>
        <begin position="297"/>
        <end position="318"/>
    </location>
</feature>
<keyword evidence="10" id="KW-1185">Reference proteome</keyword>
<feature type="transmembrane region" description="Helical" evidence="8">
    <location>
        <begin position="95"/>
        <end position="113"/>
    </location>
</feature>
<dbReference type="Gene3D" id="1.20.1250.20">
    <property type="entry name" value="MFS general substrate transporter like domains"/>
    <property type="match status" value="2"/>
</dbReference>
<evidence type="ECO:0000313" key="10">
    <source>
        <dbReference type="Proteomes" id="UP000001396"/>
    </source>
</evidence>
<keyword evidence="3 8" id="KW-1133">Transmembrane helix</keyword>
<dbReference type="PANTHER" id="PTHR23294">
    <property type="entry name" value="ET TRANSLATION PRODUCT-RELATED"/>
    <property type="match status" value="1"/>
</dbReference>
<dbReference type="Proteomes" id="UP000001396">
    <property type="component" value="Unassembled WGS sequence"/>
</dbReference>
<keyword evidence="2 8" id="KW-0812">Transmembrane</keyword>
<evidence type="ECO:0000313" key="9">
    <source>
        <dbReference type="EMBL" id="EFA79758.1"/>
    </source>
</evidence>
<feature type="transmembrane region" description="Helical" evidence="8">
    <location>
        <begin position="34"/>
        <end position="53"/>
    </location>
</feature>
<evidence type="ECO:0000256" key="5">
    <source>
        <dbReference type="ARBA" id="ARBA00023180"/>
    </source>
</evidence>
<dbReference type="Pfam" id="PF05978">
    <property type="entry name" value="UNC-93"/>
    <property type="match status" value="1"/>
</dbReference>
<evidence type="ECO:0000256" key="4">
    <source>
        <dbReference type="ARBA" id="ARBA00023136"/>
    </source>
</evidence>
<feature type="transmembrane region" description="Helical" evidence="8">
    <location>
        <begin position="185"/>
        <end position="203"/>
    </location>
</feature>
<dbReference type="FunCoup" id="D3BF44">
    <property type="interactions" value="112"/>
</dbReference>
<feature type="transmembrane region" description="Helical" evidence="8">
    <location>
        <begin position="266"/>
        <end position="285"/>
    </location>
</feature>
<evidence type="ECO:0000256" key="1">
    <source>
        <dbReference type="ARBA" id="ARBA00004141"/>
    </source>
</evidence>
<evidence type="ECO:0000256" key="7">
    <source>
        <dbReference type="ARBA" id="ARBA00041910"/>
    </source>
</evidence>
<evidence type="ECO:0000256" key="3">
    <source>
        <dbReference type="ARBA" id="ARBA00022989"/>
    </source>
</evidence>
<feature type="transmembrane region" description="Helical" evidence="8">
    <location>
        <begin position="119"/>
        <end position="142"/>
    </location>
</feature>
<dbReference type="InterPro" id="IPR051617">
    <property type="entry name" value="UNC-93-like_regulator"/>
</dbReference>
<name>D3BF44_HETP5</name>
<evidence type="ECO:0000256" key="2">
    <source>
        <dbReference type="ARBA" id="ARBA00022692"/>
    </source>
</evidence>
<sequence>MDFENSVNGHPKDIERQTLLGDYKVKKPLRDTNLFNVIVLGFAFCILFIAFSPTQNLETTINKNAGFISLTIIYACLSLSNFVSPLIVLKVGEKYSLIIGTLTYIAYIAANIYTNTILLYIASAVLGFGAAILWTAEGAFVIRCSTESTLGFHTGLFFALFQANQIVGNLGTAELIKAGYSDRTLFIILTITCAVSIFIFLFLGNPDNSTDDKPKEILSTKERLMLTLNLLKDRPIQLLIIALFYSGISQSFFFGDFPPLVGKNNLGYVMTVFGVCDALGSVIIGKVSDIIGRSPMIIFATLCCLGGTIFTYIIDRYISDHQLVLYFVCAGMMGFADAGYNTQLYSLLGSLYPTKGESAAAVFKFIQAIASALAFFYGPYTNLFQNVVITGSLVVPSCILFVIVDKVFNQKKTDTIQTTPNTY</sequence>
<dbReference type="InterPro" id="IPR010291">
    <property type="entry name" value="Ion_channel_UNC-93"/>
</dbReference>
<evidence type="ECO:0000256" key="6">
    <source>
        <dbReference type="ARBA" id="ARBA00040302"/>
    </source>
</evidence>
<dbReference type="OMA" id="NTACIIA"/>
<dbReference type="GO" id="GO:0016020">
    <property type="term" value="C:membrane"/>
    <property type="evidence" value="ECO:0007669"/>
    <property type="project" value="UniProtKB-SubCell"/>
</dbReference>
<feature type="transmembrane region" description="Helical" evidence="8">
    <location>
        <begin position="65"/>
        <end position="88"/>
    </location>
</feature>
<protein>
    <recommendedName>
        <fullName evidence="6">UNC93-like protein MFSD11</fullName>
    </recommendedName>
    <alternativeName>
        <fullName evidence="7">Major facilitator superfamily domain-containing protein 11</fullName>
    </alternativeName>
</protein>
<dbReference type="PANTHER" id="PTHR23294:SF0">
    <property type="entry name" value="UNC93-LIKE PROTEIN MFSD11"/>
    <property type="match status" value="1"/>
</dbReference>
<feature type="transmembrane region" description="Helical" evidence="8">
    <location>
        <begin position="236"/>
        <end position="254"/>
    </location>
</feature>
<dbReference type="InterPro" id="IPR036259">
    <property type="entry name" value="MFS_trans_sf"/>
</dbReference>
<comment type="subcellular location">
    <subcellularLocation>
        <location evidence="1">Membrane</location>
        <topology evidence="1">Multi-pass membrane protein</topology>
    </subcellularLocation>
</comment>